<comment type="function">
    <text evidence="7">Required for formation of the rod structure of the flagellar apparatus. Together with FliI and FliH, may constitute the export apparatus of flagellin.</text>
</comment>
<name>A0A2T0B491_9CLOT</name>
<feature type="transmembrane region" description="Helical" evidence="7">
    <location>
        <begin position="52"/>
        <end position="70"/>
    </location>
</feature>
<evidence type="ECO:0000256" key="1">
    <source>
        <dbReference type="ARBA" id="ARBA00004651"/>
    </source>
</evidence>
<dbReference type="GO" id="GO:0044780">
    <property type="term" value="P:bacterial-type flagellum assembly"/>
    <property type="evidence" value="ECO:0007669"/>
    <property type="project" value="InterPro"/>
</dbReference>
<evidence type="ECO:0000256" key="4">
    <source>
        <dbReference type="ARBA" id="ARBA00022692"/>
    </source>
</evidence>
<sequence>MKKLWGEADFYRKINVETSVPWEFSRILIKEYGVFVLEGTKKKISIKNNMDVIVAFGVIAIVMMMIIPVPPGLLDVLLALNITLSVVILLLTMFTTSVLQFSSFPTLLLITTLFGLALNISSTRLILTQANAGKIIEAFGSFVVGGNYVVGIIIFLIIVIIQFVVITSGATRVAEVSARFALDAMPGKQMSIDADLNSGLIDENGARDKRKKLQEEVDFYGAMDGASKFVKGNAVAGLIITGINILGGIIVGTLMLNMDIKEAAQVYTRLTIGDGLVGQIPGLLISTASGILVTRSGSDDNFGDVVGKQLTGFPKVIAMASVVLFFLFLVPGLPKPPFLILSVTSGIGAYFLYKDEKERTVDQIYQEQQQVTEIESKEPENVMSLINVEPMEVEIGYGLIPLADEGSGGDLLQRITSVRRQCAIEMGIVVQPIRIRDNLQLKTNEYVIKIRGTVIAKGELMPNMLLCMDPTNGEYEIQGIKTTEPAFGLPAKWINKDEREDAEIKGLTVVDPTTVMVTHLTETIKSHSYELLGRQEVKLIIDSVKEKYSAVVEELIPDLMTIGEVQKVLQNLLRERVPIKDMVTILESLADNSRSTKDIELLTEYVRFALGRSICNPLVDENNAMTVITLSQEIEDVIGNNIQKSMQGSFPAIDPDTTEKILNSLRNTLETTFFYESQPVLLVSPKIRPAFKKLTEMVFPNLCVLSINEIPNDIEIKTEGVVTI</sequence>
<comment type="caution">
    <text evidence="8">The sequence shown here is derived from an EMBL/GenBank/DDBJ whole genome shotgun (WGS) entry which is preliminary data.</text>
</comment>
<feature type="transmembrane region" description="Helical" evidence="7">
    <location>
        <begin position="235"/>
        <end position="256"/>
    </location>
</feature>
<feature type="transmembrane region" description="Helical" evidence="7">
    <location>
        <begin position="76"/>
        <end position="94"/>
    </location>
</feature>
<feature type="transmembrane region" description="Helical" evidence="7">
    <location>
        <begin position="276"/>
        <end position="293"/>
    </location>
</feature>
<keyword evidence="4 7" id="KW-0812">Transmembrane</keyword>
<dbReference type="NCBIfam" id="TIGR01398">
    <property type="entry name" value="FlhA"/>
    <property type="match status" value="1"/>
</dbReference>
<dbReference type="Pfam" id="PF00771">
    <property type="entry name" value="FHIPEP"/>
    <property type="match status" value="1"/>
</dbReference>
<dbReference type="InterPro" id="IPR042193">
    <property type="entry name" value="FHIPEP_3"/>
</dbReference>
<dbReference type="Gene3D" id="3.40.30.60">
    <property type="entry name" value="FHIPEP family, domain 1"/>
    <property type="match status" value="1"/>
</dbReference>
<evidence type="ECO:0000256" key="5">
    <source>
        <dbReference type="ARBA" id="ARBA00022989"/>
    </source>
</evidence>
<dbReference type="InterPro" id="IPR001712">
    <property type="entry name" value="T3SS_FHIPEP"/>
</dbReference>
<evidence type="ECO:0000313" key="9">
    <source>
        <dbReference type="Proteomes" id="UP000239706"/>
    </source>
</evidence>
<evidence type="ECO:0000256" key="7">
    <source>
        <dbReference type="RuleBase" id="RU364093"/>
    </source>
</evidence>
<proteinExistence type="inferred from homology"/>
<keyword evidence="5 7" id="KW-1133">Transmembrane helix</keyword>
<evidence type="ECO:0000256" key="2">
    <source>
        <dbReference type="ARBA" id="ARBA00008835"/>
    </source>
</evidence>
<dbReference type="Gene3D" id="1.10.8.540">
    <property type="entry name" value="FHIPEP family, domain 3"/>
    <property type="match status" value="1"/>
</dbReference>
<dbReference type="InterPro" id="IPR042194">
    <property type="entry name" value="FHIPEP_1"/>
</dbReference>
<dbReference type="PROSITE" id="PS00994">
    <property type="entry name" value="FHIPEP"/>
    <property type="match status" value="1"/>
</dbReference>
<keyword evidence="6 7" id="KW-0472">Membrane</keyword>
<keyword evidence="9" id="KW-1185">Reference proteome</keyword>
<dbReference type="PANTHER" id="PTHR30161">
    <property type="entry name" value="FLAGELLAR EXPORT PROTEIN, MEMBRANE FLHA SUBUNIT-RELATED"/>
    <property type="match status" value="1"/>
</dbReference>
<protein>
    <recommendedName>
        <fullName evidence="7">Flagellar biosynthesis protein FlhA</fullName>
    </recommendedName>
</protein>
<keyword evidence="3 7" id="KW-1003">Cell membrane</keyword>
<keyword evidence="7" id="KW-1006">Bacterial flagellum protein export</keyword>
<dbReference type="PRINTS" id="PR00949">
    <property type="entry name" value="TYPE3IMAPROT"/>
</dbReference>
<dbReference type="EMBL" id="PVXO01000036">
    <property type="protein sequence ID" value="PRR78706.1"/>
    <property type="molecule type" value="Genomic_DNA"/>
</dbReference>
<dbReference type="Proteomes" id="UP000239706">
    <property type="component" value="Unassembled WGS sequence"/>
</dbReference>
<dbReference type="InterPro" id="IPR006301">
    <property type="entry name" value="FlhA"/>
</dbReference>
<accession>A0A2T0B491</accession>
<keyword evidence="7" id="KW-0653">Protein transport</keyword>
<reference evidence="8 9" key="1">
    <citation type="submission" date="2018-03" db="EMBL/GenBank/DDBJ databases">
        <title>Genome sequence of Clostridium liquoris DSM 100320.</title>
        <authorList>
            <person name="Poehlein A."/>
            <person name="Daniel R."/>
        </authorList>
    </citation>
    <scope>NUCLEOTIDE SEQUENCE [LARGE SCALE GENOMIC DNA]</scope>
    <source>
        <strain evidence="8 9">DSM 100320</strain>
    </source>
</reference>
<gene>
    <name evidence="7 8" type="primary">flhA</name>
    <name evidence="8" type="ORF">CLLI_12880</name>
</gene>
<keyword evidence="8" id="KW-0282">Flagellum</keyword>
<dbReference type="GO" id="GO:0009306">
    <property type="term" value="P:protein secretion"/>
    <property type="evidence" value="ECO:0007669"/>
    <property type="project" value="InterPro"/>
</dbReference>
<evidence type="ECO:0000256" key="3">
    <source>
        <dbReference type="ARBA" id="ARBA00022475"/>
    </source>
</evidence>
<feature type="transmembrane region" description="Helical" evidence="7">
    <location>
        <begin position="313"/>
        <end position="330"/>
    </location>
</feature>
<dbReference type="InterPro" id="IPR042196">
    <property type="entry name" value="FHIPEP_4"/>
</dbReference>
<dbReference type="PIRSF" id="PIRSF005419">
    <property type="entry name" value="FlhA"/>
    <property type="match status" value="1"/>
</dbReference>
<dbReference type="Gene3D" id="3.40.50.12790">
    <property type="entry name" value="FHIPEP family, domain 4"/>
    <property type="match status" value="1"/>
</dbReference>
<evidence type="ECO:0000256" key="6">
    <source>
        <dbReference type="ARBA" id="ARBA00023136"/>
    </source>
</evidence>
<dbReference type="AlphaFoldDB" id="A0A2T0B491"/>
<dbReference type="GO" id="GO:0005886">
    <property type="term" value="C:plasma membrane"/>
    <property type="evidence" value="ECO:0007669"/>
    <property type="project" value="UniProtKB-SubCell"/>
</dbReference>
<keyword evidence="8" id="KW-0966">Cell projection</keyword>
<comment type="subcellular location">
    <subcellularLocation>
        <location evidence="1 7">Cell membrane</location>
        <topology evidence="1 7">Multi-pass membrane protein</topology>
    </subcellularLocation>
</comment>
<keyword evidence="7" id="KW-0813">Transport</keyword>
<comment type="similarity">
    <text evidence="2 7">Belongs to the FHIPEP (flagella/HR/invasion proteins export pore) family.</text>
</comment>
<evidence type="ECO:0000313" key="8">
    <source>
        <dbReference type="EMBL" id="PRR78706.1"/>
    </source>
</evidence>
<dbReference type="InterPro" id="IPR025505">
    <property type="entry name" value="FHIPEP_CS"/>
</dbReference>
<organism evidence="8 9">
    <name type="scientific">Clostridium liquoris</name>
    <dbReference type="NCBI Taxonomy" id="1289519"/>
    <lineage>
        <taxon>Bacteria</taxon>
        <taxon>Bacillati</taxon>
        <taxon>Bacillota</taxon>
        <taxon>Clostridia</taxon>
        <taxon>Eubacteriales</taxon>
        <taxon>Clostridiaceae</taxon>
        <taxon>Clostridium</taxon>
    </lineage>
</organism>
<keyword evidence="7" id="KW-1005">Bacterial flagellum biogenesis</keyword>
<feature type="transmembrane region" description="Helical" evidence="7">
    <location>
        <begin position="147"/>
        <end position="170"/>
    </location>
</feature>
<keyword evidence="8" id="KW-0969">Cilium</keyword>
<feature type="transmembrane region" description="Helical" evidence="7">
    <location>
        <begin position="106"/>
        <end position="127"/>
    </location>
</feature>
<dbReference type="PANTHER" id="PTHR30161:SF1">
    <property type="entry name" value="FLAGELLAR BIOSYNTHESIS PROTEIN FLHA-RELATED"/>
    <property type="match status" value="1"/>
</dbReference>